<sequence length="394" mass="45461">MEIVRDMFDRDANVIDTHFLRSGLYESFVEEFNVVDPKDINRESTLDNDQQTEITLVDSPGLPLLEEWLDVSDHGDRHSEELDGSTPRRTTSEASNSKFFDEYLPSSDESFTGPEDSKLVDFLLEIPDGSDSSSSSRRISFLEHDEFNFEPLPKRQKSSFVESLGLETEVQINKARKSFLVEDFVNIFRRGDPEYTAMINMHLVPYCSLNKLTPELFVNRLQYGEDNMWGYEINKKSNITSNEIVRFGNNDHINFYEPRVFRFLRSHHNSKRHKREGLCSFCKPTEQDSEDNFDGLFFDLNSSGYLHHLTKQHGVFSNGSEMPLPTMIGLHPELKNNKNSYKIDHVYVAVCPICNEKVKVQDLSADNQATGNKFLAYFRHMLTHNVKKNSGKGR</sequence>
<dbReference type="Pfam" id="PF14616">
    <property type="entry name" value="Rua1_C"/>
    <property type="match status" value="1"/>
</dbReference>
<reference evidence="3" key="1">
    <citation type="journal article" date="2021" name="Open Biol.">
        <title>Shared evolutionary footprints suggest mitochondrial oxidative damage underlies multiple complex I losses in fungi.</title>
        <authorList>
            <person name="Schikora-Tamarit M.A."/>
            <person name="Marcet-Houben M."/>
            <person name="Nosek J."/>
            <person name="Gabaldon T."/>
        </authorList>
    </citation>
    <scope>NUCLEOTIDE SEQUENCE</scope>
    <source>
        <strain evidence="3">CBS6075</strain>
    </source>
</reference>
<evidence type="ECO:0000256" key="1">
    <source>
        <dbReference type="SAM" id="MobiDB-lite"/>
    </source>
</evidence>
<proteinExistence type="predicted"/>
<feature type="compositionally biased region" description="Polar residues" evidence="1">
    <location>
        <begin position="87"/>
        <end position="98"/>
    </location>
</feature>
<protein>
    <recommendedName>
        <fullName evidence="2">Transcription regulator Rua1 C-terminal domain-containing protein</fullName>
    </recommendedName>
</protein>
<organism evidence="3 4">
    <name type="scientific">Ogataea philodendri</name>
    <dbReference type="NCBI Taxonomy" id="1378263"/>
    <lineage>
        <taxon>Eukaryota</taxon>
        <taxon>Fungi</taxon>
        <taxon>Dikarya</taxon>
        <taxon>Ascomycota</taxon>
        <taxon>Saccharomycotina</taxon>
        <taxon>Pichiomycetes</taxon>
        <taxon>Pichiales</taxon>
        <taxon>Pichiaceae</taxon>
        <taxon>Ogataea</taxon>
    </lineage>
</organism>
<gene>
    <name evidence="3" type="ORF">OGAPHI_004425</name>
</gene>
<dbReference type="AlphaFoldDB" id="A0A9P8P710"/>
<accession>A0A9P8P710</accession>
<dbReference type="Proteomes" id="UP000769157">
    <property type="component" value="Unassembled WGS sequence"/>
</dbReference>
<evidence type="ECO:0000259" key="2">
    <source>
        <dbReference type="Pfam" id="PF14616"/>
    </source>
</evidence>
<keyword evidence="4" id="KW-1185">Reference proteome</keyword>
<reference evidence="3" key="2">
    <citation type="submission" date="2021-01" db="EMBL/GenBank/DDBJ databases">
        <authorList>
            <person name="Schikora-Tamarit M.A."/>
        </authorList>
    </citation>
    <scope>NUCLEOTIDE SEQUENCE</scope>
    <source>
        <strain evidence="3">CBS6075</strain>
    </source>
</reference>
<evidence type="ECO:0000313" key="3">
    <source>
        <dbReference type="EMBL" id="KAH3666236.1"/>
    </source>
</evidence>
<feature type="domain" description="Transcription regulator Rua1 C-terminal" evidence="2">
    <location>
        <begin position="252"/>
        <end position="383"/>
    </location>
</feature>
<feature type="region of interest" description="Disordered" evidence="1">
    <location>
        <begin position="73"/>
        <end position="99"/>
    </location>
</feature>
<evidence type="ECO:0000313" key="4">
    <source>
        <dbReference type="Proteomes" id="UP000769157"/>
    </source>
</evidence>
<dbReference type="RefSeq" id="XP_046061440.1">
    <property type="nucleotide sequence ID" value="XM_046205502.1"/>
</dbReference>
<comment type="caution">
    <text evidence="3">The sequence shown here is derived from an EMBL/GenBank/DDBJ whole genome shotgun (WGS) entry which is preliminary data.</text>
</comment>
<name>A0A9P8P710_9ASCO</name>
<dbReference type="OrthoDB" id="3997758at2759"/>
<dbReference type="GeneID" id="70236390"/>
<dbReference type="InterPro" id="IPR028012">
    <property type="entry name" value="Rua1_C"/>
</dbReference>
<dbReference type="EMBL" id="JAEUBE010000295">
    <property type="protein sequence ID" value="KAH3666236.1"/>
    <property type="molecule type" value="Genomic_DNA"/>
</dbReference>